<keyword evidence="3" id="KW-1185">Reference proteome</keyword>
<comment type="caution">
    <text evidence="2">The sequence shown here is derived from an EMBL/GenBank/DDBJ whole genome shotgun (WGS) entry which is preliminary data.</text>
</comment>
<accession>A0ABX2JI64</accession>
<dbReference type="InterPro" id="IPR018060">
    <property type="entry name" value="HTH_AraC"/>
</dbReference>
<feature type="domain" description="HTH araC/xylS-type" evidence="1">
    <location>
        <begin position="110"/>
        <end position="209"/>
    </location>
</feature>
<dbReference type="PROSITE" id="PS01124">
    <property type="entry name" value="HTH_ARAC_FAMILY_2"/>
    <property type="match status" value="1"/>
</dbReference>
<reference evidence="2 3" key="1">
    <citation type="submission" date="2020-06" db="EMBL/GenBank/DDBJ databases">
        <title>Sphingomonas hominis sp. nov., a member of the Sphingomonas, isolated from the hair of a 22-year-old girl.</title>
        <authorList>
            <person name="Zhang D.-F."/>
            <person name="Cui X.-W."/>
        </authorList>
    </citation>
    <scope>NUCLEOTIDE SEQUENCE [LARGE SCALE GENOMIC DNA]</scope>
    <source>
        <strain evidence="2 3">HHU CXW</strain>
    </source>
</reference>
<evidence type="ECO:0000313" key="3">
    <source>
        <dbReference type="Proteomes" id="UP000621447"/>
    </source>
</evidence>
<name>A0ABX2JI64_9SPHN</name>
<organism evidence="2 3">
    <name type="scientific">Sphingomonas hominis</name>
    <dbReference type="NCBI Taxonomy" id="2741495"/>
    <lineage>
        <taxon>Bacteria</taxon>
        <taxon>Pseudomonadati</taxon>
        <taxon>Pseudomonadota</taxon>
        <taxon>Alphaproteobacteria</taxon>
        <taxon>Sphingomonadales</taxon>
        <taxon>Sphingomonadaceae</taxon>
        <taxon>Sphingomonas</taxon>
    </lineage>
</organism>
<evidence type="ECO:0000313" key="2">
    <source>
        <dbReference type="EMBL" id="NTS66320.1"/>
    </source>
</evidence>
<dbReference type="Pfam" id="PF12833">
    <property type="entry name" value="HTH_18"/>
    <property type="match status" value="1"/>
</dbReference>
<proteinExistence type="predicted"/>
<evidence type="ECO:0000259" key="1">
    <source>
        <dbReference type="PROSITE" id="PS01124"/>
    </source>
</evidence>
<gene>
    <name evidence="2" type="ORF">HRV97_14255</name>
</gene>
<sequence length="224" mass="24792">MIVLPIGTSLSAETRCRFHAQVARASVLGPTSRAATLWVHGPAPIEVELDALAWSRRTKVRADTLTDRIVPGSLLDIGDPGDLADAAACASFAHNVVSCLDVLRRDAPDDVLVRKFTAMTQRLDIADVATAAGELGVNPHTLRRLTLRHFGFPPKLLMVRARFLAAFVVFQRSGLRFDSVLDFGYFDSSHFLRDANRFLGTTPKRYLERFAALMPCEWRRQTSG</sequence>
<dbReference type="EMBL" id="JABULH010000006">
    <property type="protein sequence ID" value="NTS66320.1"/>
    <property type="molecule type" value="Genomic_DNA"/>
</dbReference>
<dbReference type="Gene3D" id="1.10.10.60">
    <property type="entry name" value="Homeodomain-like"/>
    <property type="match status" value="1"/>
</dbReference>
<dbReference type="Proteomes" id="UP000621447">
    <property type="component" value="Unassembled WGS sequence"/>
</dbReference>
<protein>
    <submittedName>
        <fullName evidence="2">Helix-turn-helix domain-containing protein</fullName>
    </submittedName>
</protein>